<feature type="region of interest" description="Disordered" evidence="1">
    <location>
        <begin position="46"/>
        <end position="69"/>
    </location>
</feature>
<dbReference type="EMBL" id="ANIX01003893">
    <property type="protein sequence ID" value="ETP03375.1"/>
    <property type="molecule type" value="Genomic_DNA"/>
</dbReference>
<evidence type="ECO:0000256" key="1">
    <source>
        <dbReference type="SAM" id="MobiDB-lite"/>
    </source>
</evidence>
<dbReference type="AlphaFoldDB" id="W2VYG8"/>
<name>W2VYG8_PHYNI</name>
<protein>
    <submittedName>
        <fullName evidence="2">Uncharacterized protein</fullName>
    </submittedName>
</protein>
<gene>
    <name evidence="2" type="ORF">F441_19656</name>
</gene>
<proteinExistence type="predicted"/>
<dbReference type="Proteomes" id="UP000018958">
    <property type="component" value="Unassembled WGS sequence"/>
</dbReference>
<evidence type="ECO:0000313" key="2">
    <source>
        <dbReference type="EMBL" id="ETP03375.1"/>
    </source>
</evidence>
<comment type="caution">
    <text evidence="2">The sequence shown here is derived from an EMBL/GenBank/DDBJ whole genome shotgun (WGS) entry which is preliminary data.</text>
</comment>
<reference evidence="2 3" key="1">
    <citation type="submission" date="2013-11" db="EMBL/GenBank/DDBJ databases">
        <title>The Genome Sequence of Phytophthora parasitica CJ01A1.</title>
        <authorList>
            <consortium name="The Broad Institute Genomics Platform"/>
            <person name="Russ C."/>
            <person name="Tyler B."/>
            <person name="Panabieres F."/>
            <person name="Shan W."/>
            <person name="Tripathy S."/>
            <person name="Grunwald N."/>
            <person name="Machado M."/>
            <person name="Johnson C.S."/>
            <person name="Walker B."/>
            <person name="Young S.K."/>
            <person name="Zeng Q."/>
            <person name="Gargeya S."/>
            <person name="Fitzgerald M."/>
            <person name="Haas B."/>
            <person name="Abouelleil A."/>
            <person name="Allen A.W."/>
            <person name="Alvarado L."/>
            <person name="Arachchi H.M."/>
            <person name="Berlin A.M."/>
            <person name="Chapman S.B."/>
            <person name="Gainer-Dewar J."/>
            <person name="Goldberg J."/>
            <person name="Griggs A."/>
            <person name="Gujja S."/>
            <person name="Hansen M."/>
            <person name="Howarth C."/>
            <person name="Imamovic A."/>
            <person name="Ireland A."/>
            <person name="Larimer J."/>
            <person name="McCowan C."/>
            <person name="Murphy C."/>
            <person name="Pearson M."/>
            <person name="Poon T.W."/>
            <person name="Priest M."/>
            <person name="Roberts A."/>
            <person name="Saif S."/>
            <person name="Shea T."/>
            <person name="Sisk P."/>
            <person name="Sykes S."/>
            <person name="Wortman J."/>
            <person name="Nusbaum C."/>
            <person name="Birren B."/>
        </authorList>
    </citation>
    <scope>NUCLEOTIDE SEQUENCE [LARGE SCALE GENOMIC DNA]</scope>
    <source>
        <strain evidence="2 3">CJ01A1</strain>
    </source>
</reference>
<dbReference type="OrthoDB" id="116078at2759"/>
<organism evidence="2 3">
    <name type="scientific">Phytophthora nicotianae CJ01A1</name>
    <dbReference type="NCBI Taxonomy" id="1317063"/>
    <lineage>
        <taxon>Eukaryota</taxon>
        <taxon>Sar</taxon>
        <taxon>Stramenopiles</taxon>
        <taxon>Oomycota</taxon>
        <taxon>Peronosporomycetes</taxon>
        <taxon>Peronosporales</taxon>
        <taxon>Peronosporaceae</taxon>
        <taxon>Phytophthora</taxon>
    </lineage>
</organism>
<sequence length="104" mass="11408">MELSQLRFKVFHKPGTAMGHVDGLSRLYTETVGAITMQELLNEAEEESLVPVGERPTVPTTAVDVSPTGERTPRVLSFVLPSRPSPLSNSSFCRWPSSAYTKSD</sequence>
<accession>W2VYG8</accession>
<evidence type="ECO:0000313" key="3">
    <source>
        <dbReference type="Proteomes" id="UP000018958"/>
    </source>
</evidence>